<organism evidence="5 6">
    <name type="scientific">Kluyveromyces marxianus</name>
    <name type="common">Yeast</name>
    <name type="synonym">Candida kefyr</name>
    <dbReference type="NCBI Taxonomy" id="4911"/>
    <lineage>
        <taxon>Eukaryota</taxon>
        <taxon>Fungi</taxon>
        <taxon>Dikarya</taxon>
        <taxon>Ascomycota</taxon>
        <taxon>Saccharomycotina</taxon>
        <taxon>Saccharomycetes</taxon>
        <taxon>Saccharomycetales</taxon>
        <taxon>Saccharomycetaceae</taxon>
        <taxon>Kluyveromyces</taxon>
    </lineage>
</organism>
<evidence type="ECO:0000313" key="5">
    <source>
        <dbReference type="EMBL" id="QGN15226.1"/>
    </source>
</evidence>
<dbReference type="PANTHER" id="PTHR12537:SF12">
    <property type="entry name" value="MATERNAL PROTEIN PUMILIO"/>
    <property type="match status" value="1"/>
</dbReference>
<dbReference type="EMBL" id="CP015056">
    <property type="protein sequence ID" value="QGN15226.1"/>
    <property type="molecule type" value="Genomic_DNA"/>
</dbReference>
<dbReference type="InterPro" id="IPR033712">
    <property type="entry name" value="Pumilio_RNA-bd"/>
</dbReference>
<feature type="compositionally biased region" description="Polar residues" evidence="3">
    <location>
        <begin position="303"/>
        <end position="312"/>
    </location>
</feature>
<feature type="repeat" description="Pumilio" evidence="2">
    <location>
        <begin position="720"/>
        <end position="755"/>
    </location>
</feature>
<feature type="repeat" description="Pumilio" evidence="2">
    <location>
        <begin position="612"/>
        <end position="647"/>
    </location>
</feature>
<sequence length="954" mass="103532">MSISEQMDGWGLTVSDVMGSGSKDAGNPIDSELASIVSSLSALSNPALQRQQSQQQLSQQQQSQQQQQQQAQQQSQQQIGGFRRASFNSNAGSDVDSEILFASQNSPMLRRTTLSVGGVSLPANTSSHAQNRLNPMNHYSASIAGGLTAQFQAYSSNNNNNNNNGSTVGSNSAANVASSGGTGFFERFGRALAEGTREVELNMAPVSQTVSGQQVSVGSGAAGAGSRRTSASPGMEHLSRVGSTTTMQATAAARRMSDTSDVLESVSESLSMQHNEPNPTTIWNVAAAPVFRPQDAQQAGVPQSHQMHQPNRQFYGGAGGNGKDDQDPGITNNIEQPQYNYGYPPFNQFGVPMFIPPVLSPHPHFPGMPSDQNPEDANAAADGNASLHGDKVNNGGASSFTGGDHVDGSATRDAAEQQGLKNGGAGASNGATDMAAGASPMMPHPPNGHYPFPTPYPFMFPPVKENAIDDSDGNSAAKPPMSPPFIPQLPYMFIPPGVPVHNHPNAQDSTSTAETTRSGKRGTDSKFSTKSKGNPYLHNGKPNYGQFSPPPSRMNGTPQQNSQHGGSSTPSSSKPARQGKGARQSNKPPIIRSPLLEEFRNNPTNKVYKLSDIYGSALEFCKDQHGSRFIQQELATASDAEKEVIFNEIRDESIPLSHDVFGNYVIQKFFEHGTKTQKEVLVDQFRGKMEVLSLEMYACRVIQKALEFLDEDQKVSLVSELSNRVLVMIKDQNGNHVIQKAIECIPIEKLPFILQSLKGQIYHLSTHSYGCRVVQRLLEFGSLEDQDNILNDLDEFIPFLIQDQYGNYVIQHILQHGTDDTSVHIGRSKQNIIDTICKNVVEFSKHKFASNVVEKSVVYGSKSQIRQILDEILPKDEEHAADLEDSAPLILMMRDQYANYVVQKLVGVATDNDERLIVIAIRSYLDRSNKNNTLGNRHLASVEKLATLVENIKI</sequence>
<dbReference type="InterPro" id="IPR016024">
    <property type="entry name" value="ARM-type_fold"/>
</dbReference>
<feature type="region of interest" description="Disordered" evidence="3">
    <location>
        <begin position="1"/>
        <end position="29"/>
    </location>
</feature>
<feature type="repeat" description="Pumilio" evidence="2">
    <location>
        <begin position="792"/>
        <end position="834"/>
    </location>
</feature>
<dbReference type="SUPFAM" id="SSF48371">
    <property type="entry name" value="ARM repeat"/>
    <property type="match status" value="1"/>
</dbReference>
<evidence type="ECO:0000256" key="1">
    <source>
        <dbReference type="ARBA" id="ARBA00022737"/>
    </source>
</evidence>
<feature type="compositionally biased region" description="Low complexity" evidence="3">
    <location>
        <begin position="45"/>
        <end position="78"/>
    </location>
</feature>
<dbReference type="PANTHER" id="PTHR12537">
    <property type="entry name" value="RNA BINDING PROTEIN PUMILIO-RELATED"/>
    <property type="match status" value="1"/>
</dbReference>
<dbReference type="InterPro" id="IPR001313">
    <property type="entry name" value="Pumilio_RNA-bd_rpt"/>
</dbReference>
<evidence type="ECO:0000256" key="2">
    <source>
        <dbReference type="PROSITE-ProRule" id="PRU00317"/>
    </source>
</evidence>
<reference evidence="5 6" key="1">
    <citation type="submission" date="2016-03" db="EMBL/GenBank/DDBJ databases">
        <title>How can Kluyveromyces marxianus grow so fast - potential evolutionary course in Saccharomyces Complex revealed by comparative genomics.</title>
        <authorList>
            <person name="Mo W."/>
            <person name="Lu W."/>
            <person name="Yang X."/>
            <person name="Qi J."/>
            <person name="Lv H."/>
        </authorList>
    </citation>
    <scope>NUCLEOTIDE SEQUENCE [LARGE SCALE GENOMIC DNA]</scope>
    <source>
        <strain evidence="5 6">FIM1</strain>
    </source>
</reference>
<dbReference type="CDD" id="cd07920">
    <property type="entry name" value="Pumilio"/>
    <property type="match status" value="1"/>
</dbReference>
<gene>
    <name evidence="5" type="primary">PUF3</name>
    <name evidence="5" type="ORF">FIM1_1915</name>
</gene>
<feature type="compositionally biased region" description="Polar residues" evidence="3">
    <location>
        <begin position="329"/>
        <end position="339"/>
    </location>
</feature>
<feature type="region of interest" description="Disordered" evidence="3">
    <location>
        <begin position="45"/>
        <end position="80"/>
    </location>
</feature>
<feature type="region of interest" description="Disordered" evidence="3">
    <location>
        <begin position="463"/>
        <end position="483"/>
    </location>
</feature>
<feature type="region of interest" description="Disordered" evidence="3">
    <location>
        <begin position="362"/>
        <end position="448"/>
    </location>
</feature>
<dbReference type="PROSITE" id="PS50302">
    <property type="entry name" value="PUM"/>
    <property type="match status" value="8"/>
</dbReference>
<feature type="compositionally biased region" description="Low complexity" evidence="3">
    <location>
        <begin position="562"/>
        <end position="573"/>
    </location>
</feature>
<dbReference type="InterPro" id="IPR033133">
    <property type="entry name" value="PUM-HD"/>
</dbReference>
<dbReference type="Gene3D" id="1.25.10.10">
    <property type="entry name" value="Leucine-rich Repeat Variant"/>
    <property type="match status" value="1"/>
</dbReference>
<feature type="region of interest" description="Disordered" evidence="3">
    <location>
        <begin position="212"/>
        <end position="244"/>
    </location>
</feature>
<feature type="repeat" description="Pumilio" evidence="2">
    <location>
        <begin position="835"/>
        <end position="870"/>
    </location>
</feature>
<feature type="repeat" description="Pumilio" evidence="2">
    <location>
        <begin position="882"/>
        <end position="919"/>
    </location>
</feature>
<evidence type="ECO:0000256" key="3">
    <source>
        <dbReference type="SAM" id="MobiDB-lite"/>
    </source>
</evidence>
<keyword evidence="6" id="KW-1185">Reference proteome</keyword>
<feature type="region of interest" description="Disordered" evidence="3">
    <location>
        <begin position="303"/>
        <end position="341"/>
    </location>
</feature>
<evidence type="ECO:0000313" key="6">
    <source>
        <dbReference type="Proteomes" id="UP000422736"/>
    </source>
</evidence>
<dbReference type="Pfam" id="PF00806">
    <property type="entry name" value="PUF"/>
    <property type="match status" value="8"/>
</dbReference>
<keyword evidence="1" id="KW-0677">Repeat</keyword>
<evidence type="ECO:0000259" key="4">
    <source>
        <dbReference type="PROSITE" id="PS50303"/>
    </source>
</evidence>
<feature type="repeat" description="Pumilio" evidence="2">
    <location>
        <begin position="756"/>
        <end position="791"/>
    </location>
</feature>
<feature type="domain" description="PUM-HD" evidence="4">
    <location>
        <begin position="591"/>
        <end position="946"/>
    </location>
</feature>
<dbReference type="InterPro" id="IPR011989">
    <property type="entry name" value="ARM-like"/>
</dbReference>
<dbReference type="SMART" id="SM00025">
    <property type="entry name" value="Pumilio"/>
    <property type="match status" value="8"/>
</dbReference>
<proteinExistence type="predicted"/>
<reference evidence="5 6" key="2">
    <citation type="submission" date="2019-11" db="EMBL/GenBank/DDBJ databases">
        <authorList>
            <person name="Lu H."/>
        </authorList>
    </citation>
    <scope>NUCLEOTIDE SEQUENCE [LARGE SCALE GENOMIC DNA]</scope>
    <source>
        <strain evidence="5 6">FIM1</strain>
    </source>
</reference>
<protein>
    <submittedName>
        <fullName evidence="5">mRNA-binding protein PUF3</fullName>
    </submittedName>
</protein>
<dbReference type="Proteomes" id="UP000422736">
    <property type="component" value="Chromosome 3"/>
</dbReference>
<dbReference type="PROSITE" id="PS50303">
    <property type="entry name" value="PUM_HD"/>
    <property type="match status" value="1"/>
</dbReference>
<accession>A0ABX6EU99</accession>
<feature type="compositionally biased region" description="Polar residues" evidence="3">
    <location>
        <begin position="504"/>
        <end position="516"/>
    </location>
</feature>
<feature type="repeat" description="Pumilio" evidence="2">
    <location>
        <begin position="684"/>
        <end position="719"/>
    </location>
</feature>
<feature type="compositionally biased region" description="Low complexity" evidence="3">
    <location>
        <begin position="212"/>
        <end position="232"/>
    </location>
</feature>
<name>A0ABX6EU99_KLUMA</name>
<feature type="region of interest" description="Disordered" evidence="3">
    <location>
        <begin position="496"/>
        <end position="598"/>
    </location>
</feature>
<feature type="repeat" description="Pumilio" evidence="2">
    <location>
        <begin position="648"/>
        <end position="683"/>
    </location>
</feature>